<feature type="binding site" evidence="8">
    <location>
        <position position="18"/>
    </location>
    <ligand>
        <name>NADPH</name>
        <dbReference type="ChEBI" id="CHEBI:57783"/>
    </ligand>
</feature>
<feature type="binding site" evidence="8">
    <location>
        <position position="289"/>
    </location>
    <ligand>
        <name>NADPH</name>
        <dbReference type="ChEBI" id="CHEBI:57783"/>
    </ligand>
</feature>
<evidence type="ECO:0000256" key="2">
    <source>
        <dbReference type="ARBA" id="ARBA00022516"/>
    </source>
</evidence>
<dbReference type="InterPro" id="IPR036291">
    <property type="entry name" value="NAD(P)-bd_dom_sf"/>
</dbReference>
<comment type="pathway">
    <text evidence="8">Membrane lipid metabolism; glycerophospholipid metabolism.</text>
</comment>
<evidence type="ECO:0000256" key="6">
    <source>
        <dbReference type="ARBA" id="ARBA00023209"/>
    </source>
</evidence>
<feature type="binding site" evidence="8">
    <location>
        <position position="265"/>
    </location>
    <ligand>
        <name>NADPH</name>
        <dbReference type="ChEBI" id="CHEBI:57783"/>
    </ligand>
</feature>
<comment type="caution">
    <text evidence="8">Lacks conserved residue(s) required for the propagation of feature annotation.</text>
</comment>
<evidence type="ECO:0000259" key="11">
    <source>
        <dbReference type="Pfam" id="PF01210"/>
    </source>
</evidence>
<keyword evidence="4 8" id="KW-0560">Oxidoreductase</keyword>
<keyword evidence="2 8" id="KW-0444">Lipid biosynthesis</keyword>
<dbReference type="PRINTS" id="PR00077">
    <property type="entry name" value="GPDHDRGNASE"/>
</dbReference>
<feature type="binding site" evidence="8">
    <location>
        <position position="37"/>
    </location>
    <ligand>
        <name>NADPH</name>
        <dbReference type="ChEBI" id="CHEBI:57783"/>
    </ligand>
</feature>
<evidence type="ECO:0000313" key="14">
    <source>
        <dbReference type="Proteomes" id="UP001179361"/>
    </source>
</evidence>
<name>A0ABS8QC35_9BURK</name>
<dbReference type="Proteomes" id="UP001179361">
    <property type="component" value="Unassembled WGS sequence"/>
</dbReference>
<dbReference type="PANTHER" id="PTHR11728">
    <property type="entry name" value="GLYCEROL-3-PHOSPHATE DEHYDROGENASE"/>
    <property type="match status" value="1"/>
</dbReference>
<dbReference type="SUPFAM" id="SSF48179">
    <property type="entry name" value="6-phosphogluconate dehydrogenase C-terminal domain-like"/>
    <property type="match status" value="1"/>
</dbReference>
<feature type="domain" description="Glycerol-3-phosphate dehydrogenase NAD-dependent C-terminal" evidence="12">
    <location>
        <begin position="190"/>
        <end position="330"/>
    </location>
</feature>
<dbReference type="InterPro" id="IPR011128">
    <property type="entry name" value="G3P_DH_NAD-dep_N"/>
</dbReference>
<evidence type="ECO:0000256" key="3">
    <source>
        <dbReference type="ARBA" id="ARBA00022857"/>
    </source>
</evidence>
<protein>
    <recommendedName>
        <fullName evidence="8">Glycerol-3-phosphate dehydrogenase [NAD(P)+]</fullName>
        <ecNumber evidence="8">1.1.1.94</ecNumber>
    </recommendedName>
    <alternativeName>
        <fullName evidence="8">NAD(P)(+)-dependent glycerol-3-phosphate dehydrogenase</fullName>
    </alternativeName>
    <alternativeName>
        <fullName evidence="8">NAD(P)H-dependent dihydroxyacetone-phosphate reductase</fullName>
    </alternativeName>
</protein>
<evidence type="ECO:0000256" key="8">
    <source>
        <dbReference type="HAMAP-Rule" id="MF_00394"/>
    </source>
</evidence>
<feature type="binding site" evidence="8">
    <location>
        <position position="265"/>
    </location>
    <ligand>
        <name>sn-glycerol 3-phosphate</name>
        <dbReference type="ChEBI" id="CHEBI:57597"/>
    </ligand>
</feature>
<dbReference type="RefSeq" id="WP_231060586.1">
    <property type="nucleotide sequence ID" value="NZ_JAJNOC010000012.1"/>
</dbReference>
<keyword evidence="5 8" id="KW-0443">Lipid metabolism</keyword>
<feature type="binding site" evidence="8">
    <location>
        <position position="117"/>
    </location>
    <ligand>
        <name>NADPH</name>
        <dbReference type="ChEBI" id="CHEBI:57783"/>
    </ligand>
</feature>
<comment type="similarity">
    <text evidence="1 8 9">Belongs to the NAD-dependent glycerol-3-phosphate dehydrogenase family.</text>
</comment>
<keyword evidence="14" id="KW-1185">Reference proteome</keyword>
<evidence type="ECO:0000256" key="4">
    <source>
        <dbReference type="ARBA" id="ARBA00023002"/>
    </source>
</evidence>
<evidence type="ECO:0000256" key="1">
    <source>
        <dbReference type="ARBA" id="ARBA00011009"/>
    </source>
</evidence>
<dbReference type="InterPro" id="IPR008927">
    <property type="entry name" value="6-PGluconate_DH-like_C_sf"/>
</dbReference>
<proteinExistence type="inferred from homology"/>
<feature type="binding site" evidence="8">
    <location>
        <position position="150"/>
    </location>
    <ligand>
        <name>NADPH</name>
        <dbReference type="ChEBI" id="CHEBI:57783"/>
    </ligand>
</feature>
<dbReference type="InterPro" id="IPR013328">
    <property type="entry name" value="6PGD_dom2"/>
</dbReference>
<comment type="subcellular location">
    <subcellularLocation>
        <location evidence="8">Cytoplasm</location>
    </subcellularLocation>
</comment>
<keyword evidence="3 8" id="KW-0521">NADP</keyword>
<dbReference type="PIRSF" id="PIRSF000114">
    <property type="entry name" value="Glycerol-3-P_dh"/>
    <property type="match status" value="1"/>
</dbReference>
<feature type="binding site" evidence="8">
    <location>
        <position position="264"/>
    </location>
    <ligand>
        <name>sn-glycerol 3-phosphate</name>
        <dbReference type="ChEBI" id="CHEBI:57597"/>
    </ligand>
</feature>
<accession>A0ABS8QC35</accession>
<dbReference type="HAMAP" id="MF_00394">
    <property type="entry name" value="NAD_Glyc3P_dehydrog"/>
    <property type="match status" value="1"/>
</dbReference>
<keyword evidence="8 9" id="KW-0520">NAD</keyword>
<dbReference type="Gene3D" id="1.10.1040.10">
    <property type="entry name" value="N-(1-d-carboxylethyl)-l-norvaline Dehydrogenase, domain 2"/>
    <property type="match status" value="1"/>
</dbReference>
<keyword evidence="6 8" id="KW-0594">Phospholipid biosynthesis</keyword>
<feature type="binding site" evidence="8">
    <location>
        <position position="254"/>
    </location>
    <ligand>
        <name>sn-glycerol 3-phosphate</name>
        <dbReference type="ChEBI" id="CHEBI:57597"/>
    </ligand>
</feature>
<keyword evidence="7 8" id="KW-1208">Phospholipid metabolism</keyword>
<dbReference type="NCBIfam" id="NF000942">
    <property type="entry name" value="PRK00094.1-4"/>
    <property type="match status" value="1"/>
</dbReference>
<feature type="domain" description="Glycerol-3-phosphate dehydrogenase NAD-dependent N-terminal" evidence="11">
    <location>
        <begin position="9"/>
        <end position="168"/>
    </location>
</feature>
<feature type="active site" description="Proton acceptor" evidence="8">
    <location>
        <position position="201"/>
    </location>
</feature>
<evidence type="ECO:0000313" key="13">
    <source>
        <dbReference type="EMBL" id="MCD2519312.1"/>
    </source>
</evidence>
<dbReference type="InterPro" id="IPR006109">
    <property type="entry name" value="G3P_DH_NAD-dep_C"/>
</dbReference>
<evidence type="ECO:0000256" key="9">
    <source>
        <dbReference type="RuleBase" id="RU000437"/>
    </source>
</evidence>
<feature type="binding site" evidence="8">
    <location>
        <position position="117"/>
    </location>
    <ligand>
        <name>sn-glycerol 3-phosphate</name>
        <dbReference type="ChEBI" id="CHEBI:57597"/>
    </ligand>
</feature>
<comment type="caution">
    <text evidence="13">The sequence shown here is derived from an EMBL/GenBank/DDBJ whole genome shotgun (WGS) entry which is preliminary data.</text>
</comment>
<gene>
    <name evidence="8" type="primary">gpsA</name>
    <name evidence="13" type="ORF">LQ564_23705</name>
</gene>
<evidence type="ECO:0000256" key="10">
    <source>
        <dbReference type="RuleBase" id="RU000439"/>
    </source>
</evidence>
<sequence>MLEQKNPTKITVLGAGAWGTAVAIALAARHDVLLWGRNAAQMAETEAARENVHYLPGHPLPASLRVSADFEAALAHVTEADAHDAPLLILACPVAGLRPLLGQLKGRNIPNAVWLCKGFEAGTGLLPHQVAAEVLGNDVPVAALSGPSFAQEVARALPCALSVASASDALRERVVAAAHGNNMRVYSCDDMVGVEVGGAVKNVMAIATGASDGLGLGLNARAALITRGLAEITRLGVHLGAAAPTFMGLTGMGDLILTCTGDLSRNRRVGLALAQGKQLDTIVAELGHVAEGVPCAKSVRELARRLGVDMPITEAVAAVLFDGVPATEMAQRLLARDPRDELA</sequence>
<feature type="binding site" evidence="8">
    <location>
        <position position="54"/>
    </location>
    <ligand>
        <name>NADPH</name>
        <dbReference type="ChEBI" id="CHEBI:57783"/>
    </ligand>
</feature>
<keyword evidence="8" id="KW-0547">Nucleotide-binding</keyword>
<organism evidence="13 14">
    <name type="scientific">Massilia phyllostachyos</name>
    <dbReference type="NCBI Taxonomy" id="2898585"/>
    <lineage>
        <taxon>Bacteria</taxon>
        <taxon>Pseudomonadati</taxon>
        <taxon>Pseudomonadota</taxon>
        <taxon>Betaproteobacteria</taxon>
        <taxon>Burkholderiales</taxon>
        <taxon>Oxalobacteraceae</taxon>
        <taxon>Telluria group</taxon>
        <taxon>Massilia</taxon>
    </lineage>
</organism>
<comment type="function">
    <text evidence="8">Catalyzes the reduction of the glycolytic intermediate dihydroxyacetone phosphate (DHAP) to sn-glycerol 3-phosphate (G3P), the key precursor for phospholipid synthesis.</text>
</comment>
<feature type="binding site" evidence="8">
    <location>
        <position position="266"/>
    </location>
    <ligand>
        <name>sn-glycerol 3-phosphate</name>
        <dbReference type="ChEBI" id="CHEBI:57597"/>
    </ligand>
</feature>
<reference evidence="13" key="1">
    <citation type="submission" date="2021-11" db="EMBL/GenBank/DDBJ databases">
        <title>The complete genome of Massilia sp sp. G4R7.</title>
        <authorList>
            <person name="Liu L."/>
            <person name="Yue J."/>
            <person name="Yuan J."/>
            <person name="Yang F."/>
            <person name="Li L."/>
        </authorList>
    </citation>
    <scope>NUCLEOTIDE SEQUENCE</scope>
    <source>
        <strain evidence="13">G4R7</strain>
    </source>
</reference>
<dbReference type="Pfam" id="PF01210">
    <property type="entry name" value="NAD_Gly3P_dh_N"/>
    <property type="match status" value="1"/>
</dbReference>
<feature type="binding site" evidence="8">
    <location>
        <position position="201"/>
    </location>
    <ligand>
        <name>sn-glycerol 3-phosphate</name>
        <dbReference type="ChEBI" id="CHEBI:57597"/>
    </ligand>
</feature>
<evidence type="ECO:0000256" key="5">
    <source>
        <dbReference type="ARBA" id="ARBA00023098"/>
    </source>
</evidence>
<dbReference type="EMBL" id="JAJNOC010000012">
    <property type="protein sequence ID" value="MCD2519312.1"/>
    <property type="molecule type" value="Genomic_DNA"/>
</dbReference>
<keyword evidence="8" id="KW-0963">Cytoplasm</keyword>
<dbReference type="Pfam" id="PF07479">
    <property type="entry name" value="NAD_Gly3P_dh_C"/>
    <property type="match status" value="1"/>
</dbReference>
<dbReference type="PROSITE" id="PS00957">
    <property type="entry name" value="NAD_G3PDH"/>
    <property type="match status" value="1"/>
</dbReference>
<comment type="catalytic activity">
    <reaction evidence="8">
        <text>sn-glycerol 3-phosphate + NAD(+) = dihydroxyacetone phosphate + NADH + H(+)</text>
        <dbReference type="Rhea" id="RHEA:11092"/>
        <dbReference type="ChEBI" id="CHEBI:15378"/>
        <dbReference type="ChEBI" id="CHEBI:57540"/>
        <dbReference type="ChEBI" id="CHEBI:57597"/>
        <dbReference type="ChEBI" id="CHEBI:57642"/>
        <dbReference type="ChEBI" id="CHEBI:57945"/>
        <dbReference type="EC" id="1.1.1.94"/>
    </reaction>
</comment>
<dbReference type="InterPro" id="IPR006168">
    <property type="entry name" value="G3P_DH_NAD-dep"/>
</dbReference>
<dbReference type="EC" id="1.1.1.94" evidence="8"/>
<dbReference type="Gene3D" id="3.40.50.720">
    <property type="entry name" value="NAD(P)-binding Rossmann-like Domain"/>
    <property type="match status" value="1"/>
</dbReference>
<dbReference type="PANTHER" id="PTHR11728:SF1">
    <property type="entry name" value="GLYCEROL-3-PHOSPHATE DEHYDROGENASE [NAD(+)] 2, CHLOROPLASTIC"/>
    <property type="match status" value="1"/>
</dbReference>
<dbReference type="NCBIfam" id="NF000940">
    <property type="entry name" value="PRK00094.1-2"/>
    <property type="match status" value="1"/>
</dbReference>
<dbReference type="SUPFAM" id="SSF51735">
    <property type="entry name" value="NAD(P)-binding Rossmann-fold domains"/>
    <property type="match status" value="1"/>
</dbReference>
<evidence type="ECO:0000256" key="7">
    <source>
        <dbReference type="ARBA" id="ARBA00023264"/>
    </source>
</evidence>
<feature type="binding site" evidence="8">
    <location>
        <position position="291"/>
    </location>
    <ligand>
        <name>NADPH</name>
        <dbReference type="ChEBI" id="CHEBI:57783"/>
    </ligand>
</feature>
<feature type="binding site" evidence="8">
    <location>
        <position position="146"/>
    </location>
    <ligand>
        <name>sn-glycerol 3-phosphate</name>
        <dbReference type="ChEBI" id="CHEBI:57597"/>
    </ligand>
</feature>
<comment type="catalytic activity">
    <reaction evidence="8 10">
        <text>sn-glycerol 3-phosphate + NADP(+) = dihydroxyacetone phosphate + NADPH + H(+)</text>
        <dbReference type="Rhea" id="RHEA:11096"/>
        <dbReference type="ChEBI" id="CHEBI:15378"/>
        <dbReference type="ChEBI" id="CHEBI:57597"/>
        <dbReference type="ChEBI" id="CHEBI:57642"/>
        <dbReference type="ChEBI" id="CHEBI:57783"/>
        <dbReference type="ChEBI" id="CHEBI:58349"/>
        <dbReference type="EC" id="1.1.1.94"/>
    </reaction>
</comment>
<feature type="binding site" evidence="8">
    <location>
        <position position="148"/>
    </location>
    <ligand>
        <name>sn-glycerol 3-phosphate</name>
        <dbReference type="ChEBI" id="CHEBI:57597"/>
    </ligand>
</feature>
<evidence type="ECO:0000259" key="12">
    <source>
        <dbReference type="Pfam" id="PF07479"/>
    </source>
</evidence>